<dbReference type="AlphaFoldDB" id="A0A4U6CN02"/>
<dbReference type="InterPro" id="IPR001387">
    <property type="entry name" value="Cro/C1-type_HTH"/>
</dbReference>
<accession>A0A4U6CN02</accession>
<sequence>MEGDSKRIIQLKCALTLNKFLEENKLLSSSNKKRNSVDLMLVDNLSKLSSLTGLRSATISSIFNADSIPSITTIIVILAKLRRTLVDFGSTYDSIEDQEIEIFQTELNKKKEYEKNRKTI</sequence>
<keyword evidence="3" id="KW-1185">Reference proteome</keyword>
<gene>
    <name evidence="2" type="ORF">FDK13_33385</name>
</gene>
<dbReference type="PROSITE" id="PS50943">
    <property type="entry name" value="HTH_CROC1"/>
    <property type="match status" value="1"/>
</dbReference>
<organism evidence="2 3">
    <name type="scientific">Dyadobacter frigoris</name>
    <dbReference type="NCBI Taxonomy" id="2576211"/>
    <lineage>
        <taxon>Bacteria</taxon>
        <taxon>Pseudomonadati</taxon>
        <taxon>Bacteroidota</taxon>
        <taxon>Cytophagia</taxon>
        <taxon>Cytophagales</taxon>
        <taxon>Spirosomataceae</taxon>
        <taxon>Dyadobacter</taxon>
    </lineage>
</organism>
<protein>
    <recommendedName>
        <fullName evidence="1">HTH cro/C1-type domain-containing protein</fullName>
    </recommendedName>
</protein>
<feature type="domain" description="HTH cro/C1-type" evidence="1">
    <location>
        <begin position="45"/>
        <end position="88"/>
    </location>
</feature>
<name>A0A4U6CN02_9BACT</name>
<evidence type="ECO:0000259" key="1">
    <source>
        <dbReference type="PROSITE" id="PS50943"/>
    </source>
</evidence>
<dbReference type="OrthoDB" id="1260873at2"/>
<dbReference type="Proteomes" id="UP000304900">
    <property type="component" value="Unassembled WGS sequence"/>
</dbReference>
<evidence type="ECO:0000313" key="2">
    <source>
        <dbReference type="EMBL" id="TKT85729.1"/>
    </source>
</evidence>
<dbReference type="EMBL" id="SZVO01000028">
    <property type="protein sequence ID" value="TKT85729.1"/>
    <property type="molecule type" value="Genomic_DNA"/>
</dbReference>
<proteinExistence type="predicted"/>
<reference evidence="2 3" key="1">
    <citation type="submission" date="2019-05" db="EMBL/GenBank/DDBJ databases">
        <title>Dyadobacter AR-3-8 sp. nov., isolated from arctic soil.</title>
        <authorList>
            <person name="Chaudhary D.K."/>
        </authorList>
    </citation>
    <scope>NUCLEOTIDE SEQUENCE [LARGE SCALE GENOMIC DNA]</scope>
    <source>
        <strain evidence="2 3">AR-3-8</strain>
    </source>
</reference>
<dbReference type="RefSeq" id="WP_137344360.1">
    <property type="nucleotide sequence ID" value="NZ_SZVO01000028.1"/>
</dbReference>
<evidence type="ECO:0000313" key="3">
    <source>
        <dbReference type="Proteomes" id="UP000304900"/>
    </source>
</evidence>
<comment type="caution">
    <text evidence="2">The sequence shown here is derived from an EMBL/GenBank/DDBJ whole genome shotgun (WGS) entry which is preliminary data.</text>
</comment>